<dbReference type="Gene3D" id="2.120.10.30">
    <property type="entry name" value="TolB, C-terminal domain"/>
    <property type="match status" value="1"/>
</dbReference>
<dbReference type="SUPFAM" id="SSF69304">
    <property type="entry name" value="Tricorn protease N-terminal domain"/>
    <property type="match status" value="1"/>
</dbReference>
<evidence type="ECO:0000313" key="3">
    <source>
        <dbReference type="Proteomes" id="UP000632138"/>
    </source>
</evidence>
<dbReference type="PANTHER" id="PTHR36842">
    <property type="entry name" value="PROTEIN TOLB HOMOLOG"/>
    <property type="match status" value="1"/>
</dbReference>
<dbReference type="PANTHER" id="PTHR36842:SF1">
    <property type="entry name" value="PROTEIN TOLB"/>
    <property type="match status" value="1"/>
</dbReference>
<dbReference type="Proteomes" id="UP000632138">
    <property type="component" value="Unassembled WGS sequence"/>
</dbReference>
<evidence type="ECO:0000313" key="2">
    <source>
        <dbReference type="EMBL" id="MBM2618595.1"/>
    </source>
</evidence>
<gene>
    <name evidence="2" type="ORF">JIG36_23850</name>
</gene>
<comment type="similarity">
    <text evidence="1">Belongs to the TolB family.</text>
</comment>
<evidence type="ECO:0000256" key="1">
    <source>
        <dbReference type="ARBA" id="ARBA00009820"/>
    </source>
</evidence>
<reference evidence="2 3" key="1">
    <citation type="submission" date="2021-01" db="EMBL/GenBank/DDBJ databases">
        <title>Actinoplanes sp. nov. LDG1-06 isolated from lichen.</title>
        <authorList>
            <person name="Saeng-In P."/>
            <person name="Phongsopitanun W."/>
            <person name="Kanchanasin P."/>
            <person name="Yuki M."/>
            <person name="Kudo T."/>
            <person name="Ohkuma M."/>
            <person name="Tanasupawat S."/>
        </authorList>
    </citation>
    <scope>NUCLEOTIDE SEQUENCE [LARGE SCALE GENOMIC DNA]</scope>
    <source>
        <strain evidence="2 3">LDG1-06</strain>
    </source>
</reference>
<dbReference type="RefSeq" id="WP_203378586.1">
    <property type="nucleotide sequence ID" value="NZ_JAENHP010000007.1"/>
</dbReference>
<protein>
    <submittedName>
        <fullName evidence="2">PD40 domain-containing protein</fullName>
    </submittedName>
</protein>
<sequence length="293" mass="31797">MGNARTLFDGQTCRIHVLDVDSGRATLVHEGSEVLFEAPNWTADDQLIVNGDGLLWSLPADGSAPPRRIVLEVPELNNDHVLAPDGETIFLSANDGQLYQAPLTGGPVRRVTANDDRKHFLHGVSPDGGSLAYVGIENLNFDTGTLWTIGADGTGDTRLTMAGSGPDDGPEYSPDGGWIYFNTERFSTAKGHAQIARIRPDGTGLEQLTSDERVNWFPHPSPDGDRTVYLSFPPGTQGHPADRTVELRLVEGDSWHAPRILAELPGGQGTINVNSWSPYGRRFAYVDYPLKQG</sequence>
<dbReference type="EMBL" id="JAENHP010000007">
    <property type="protein sequence ID" value="MBM2618595.1"/>
    <property type="molecule type" value="Genomic_DNA"/>
</dbReference>
<accession>A0ABS2AFK2</accession>
<proteinExistence type="inferred from homology"/>
<comment type="caution">
    <text evidence="2">The sequence shown here is derived from an EMBL/GenBank/DDBJ whole genome shotgun (WGS) entry which is preliminary data.</text>
</comment>
<dbReference type="InterPro" id="IPR011659">
    <property type="entry name" value="WD40"/>
</dbReference>
<dbReference type="Pfam" id="PF07676">
    <property type="entry name" value="PD40"/>
    <property type="match status" value="1"/>
</dbReference>
<name>A0ABS2AFK2_9ACTN</name>
<keyword evidence="3" id="KW-1185">Reference proteome</keyword>
<organism evidence="2 3">
    <name type="scientific">Paractinoplanes ovalisporus</name>
    <dbReference type="NCBI Taxonomy" id="2810368"/>
    <lineage>
        <taxon>Bacteria</taxon>
        <taxon>Bacillati</taxon>
        <taxon>Actinomycetota</taxon>
        <taxon>Actinomycetes</taxon>
        <taxon>Micromonosporales</taxon>
        <taxon>Micromonosporaceae</taxon>
        <taxon>Paractinoplanes</taxon>
    </lineage>
</organism>
<dbReference type="InterPro" id="IPR011042">
    <property type="entry name" value="6-blade_b-propeller_TolB-like"/>
</dbReference>